<dbReference type="CDD" id="cd05819">
    <property type="entry name" value="NHL"/>
    <property type="match status" value="1"/>
</dbReference>
<feature type="repeat" description="NHL" evidence="4">
    <location>
        <begin position="320"/>
        <end position="359"/>
    </location>
</feature>
<reference evidence="6" key="1">
    <citation type="submission" date="2021-02" db="EMBL/GenBank/DDBJ databases">
        <authorList>
            <person name="Nowell W R."/>
        </authorList>
    </citation>
    <scope>NUCLEOTIDE SEQUENCE</scope>
</reference>
<dbReference type="Proteomes" id="UP000663860">
    <property type="component" value="Unassembled WGS sequence"/>
</dbReference>
<dbReference type="PROSITE" id="PS51125">
    <property type="entry name" value="NHL"/>
    <property type="match status" value="2"/>
</dbReference>
<evidence type="ECO:0000313" key="6">
    <source>
        <dbReference type="EMBL" id="CAF1191752.1"/>
    </source>
</evidence>
<dbReference type="GO" id="GO:0005576">
    <property type="term" value="C:extracellular region"/>
    <property type="evidence" value="ECO:0007669"/>
    <property type="project" value="TreeGrafter"/>
</dbReference>
<evidence type="ECO:0008006" key="8">
    <source>
        <dbReference type="Google" id="ProtNLM"/>
    </source>
</evidence>
<keyword evidence="2" id="KW-0677">Repeat</keyword>
<evidence type="ECO:0000256" key="3">
    <source>
        <dbReference type="ARBA" id="ARBA00023180"/>
    </source>
</evidence>
<feature type="signal peptide" evidence="5">
    <location>
        <begin position="1"/>
        <end position="23"/>
    </location>
</feature>
<dbReference type="Gene3D" id="2.120.10.30">
    <property type="entry name" value="TolB, C-terminal domain"/>
    <property type="match status" value="2"/>
</dbReference>
<evidence type="ECO:0000256" key="5">
    <source>
        <dbReference type="SAM" id="SignalP"/>
    </source>
</evidence>
<dbReference type="PANTHER" id="PTHR10680:SF28">
    <property type="entry name" value="SMP-30_GLUCONOLACTONASE_LRE-LIKE REGION DOMAIN-CONTAINING PROTEIN"/>
    <property type="match status" value="1"/>
</dbReference>
<evidence type="ECO:0000313" key="7">
    <source>
        <dbReference type="Proteomes" id="UP000663860"/>
    </source>
</evidence>
<organism evidence="6 7">
    <name type="scientific">Adineta steineri</name>
    <dbReference type="NCBI Taxonomy" id="433720"/>
    <lineage>
        <taxon>Eukaryota</taxon>
        <taxon>Metazoa</taxon>
        <taxon>Spiralia</taxon>
        <taxon>Gnathifera</taxon>
        <taxon>Rotifera</taxon>
        <taxon>Eurotatoria</taxon>
        <taxon>Bdelloidea</taxon>
        <taxon>Adinetida</taxon>
        <taxon>Adinetidae</taxon>
        <taxon>Adineta</taxon>
    </lineage>
</organism>
<comment type="caution">
    <text evidence="6">The sequence shown here is derived from an EMBL/GenBank/DDBJ whole genome shotgun (WGS) entry which is preliminary data.</text>
</comment>
<dbReference type="Pfam" id="PF01436">
    <property type="entry name" value="NHL"/>
    <property type="match status" value="2"/>
</dbReference>
<protein>
    <recommendedName>
        <fullName evidence="8">NHL repeat containing protein</fullName>
    </recommendedName>
</protein>
<dbReference type="InterPro" id="IPR001258">
    <property type="entry name" value="NHL_repeat"/>
</dbReference>
<dbReference type="EMBL" id="CAJNOE010000393">
    <property type="protein sequence ID" value="CAF1191752.1"/>
    <property type="molecule type" value="Genomic_DNA"/>
</dbReference>
<sequence length="408" mass="45690">MTTINIHCYIVFIILSIIVQVKSEICEKTIQYGECSTNIACGCFHMMGVNDDIGVCGFLWPTCSRLVPCNSSDNSCLESDKICVHHPQCDDRPLCYPVAMADQRICPPKENMINSKWEQNGMTVAGGNGYGSELNQIFLPTGLFIDDEKTIYIADYYNHRIVAWKFNSTNGQIIADGNGNGNDQFKSPTNVIFDKQSNSLIICDRGNRRVIRWFYQDQIKQQILISDIACFGLAIDKNGFIYVSDFIKGEVRQWKEGEQYGRIVAGGNGNGNQLNQLYYPTYIFIDEDSSLYISDFSNHRVMKWRKDAKEGIVVAGGNDKGSSLKQLSNPEGVIVDHLGLIYVADRGNNRIMRWCVGKEEGEIILGGNGQGAESNQLSEPSGLSFDVEGNLYVVDSNNHRVQKYLIDI</sequence>
<evidence type="ECO:0000256" key="1">
    <source>
        <dbReference type="ARBA" id="ARBA00022729"/>
    </source>
</evidence>
<dbReference type="InterPro" id="IPR011042">
    <property type="entry name" value="6-blade_b-propeller_TolB-like"/>
</dbReference>
<evidence type="ECO:0000256" key="2">
    <source>
        <dbReference type="ARBA" id="ARBA00022737"/>
    </source>
</evidence>
<feature type="repeat" description="NHL" evidence="4">
    <location>
        <begin position="371"/>
        <end position="407"/>
    </location>
</feature>
<evidence type="ECO:0000256" key="4">
    <source>
        <dbReference type="PROSITE-ProRule" id="PRU00504"/>
    </source>
</evidence>
<keyword evidence="1 5" id="KW-0732">Signal</keyword>
<feature type="chain" id="PRO_5032902477" description="NHL repeat containing protein" evidence="5">
    <location>
        <begin position="24"/>
        <end position="408"/>
    </location>
</feature>
<name>A0A814VR45_9BILA</name>
<dbReference type="SUPFAM" id="SSF101898">
    <property type="entry name" value="NHL repeat"/>
    <property type="match status" value="1"/>
</dbReference>
<accession>A0A814VR45</accession>
<proteinExistence type="predicted"/>
<dbReference type="AlphaFoldDB" id="A0A814VR45"/>
<dbReference type="PANTHER" id="PTHR10680">
    <property type="entry name" value="PEPTIDYL-GLYCINE ALPHA-AMIDATING MONOOXYGENASE"/>
    <property type="match status" value="1"/>
</dbReference>
<keyword evidence="3" id="KW-0325">Glycoprotein</keyword>
<gene>
    <name evidence="6" type="ORF">IZO911_LOCUS28084</name>
</gene>